<dbReference type="Pfam" id="PF02009">
    <property type="entry name" value="RIFIN"/>
    <property type="match status" value="1"/>
</dbReference>
<accession>A0A151L277</accession>
<evidence type="ECO:0000256" key="2">
    <source>
        <dbReference type="SAM" id="SignalP"/>
    </source>
</evidence>
<dbReference type="InterPro" id="IPR006373">
    <property type="entry name" value="VSA_Rifin"/>
</dbReference>
<keyword evidence="2" id="KW-0732">Signal</keyword>
<evidence type="ECO:0000313" key="3">
    <source>
        <dbReference type="EMBL" id="KYN93050.1"/>
    </source>
</evidence>
<dbReference type="NCBIfam" id="TIGR01477">
    <property type="entry name" value="RIFIN"/>
    <property type="match status" value="1"/>
</dbReference>
<protein>
    <submittedName>
        <fullName evidence="3">Rifin</fullName>
    </submittedName>
</protein>
<feature type="transmembrane region" description="Helical" evidence="1">
    <location>
        <begin position="317"/>
        <end position="339"/>
    </location>
</feature>
<reference evidence="3 4" key="1">
    <citation type="journal article" date="2016" name="Nat. Commun.">
        <title>Genomes of cryptic chimpanzee Plasmodium species reveal key evolutionary events leading to human malaria.</title>
        <authorList>
            <person name="Sundararaman S.A."/>
            <person name="Plenderleith L.J."/>
            <person name="Liu W."/>
            <person name="Loy D.E."/>
            <person name="Learn G.H."/>
            <person name="Li Y."/>
            <person name="Shaw K.S."/>
            <person name="Ayouba A."/>
            <person name="Peeters M."/>
            <person name="Speede S."/>
            <person name="Shaw G.M."/>
            <person name="Bushman F.D."/>
            <person name="Brisson D."/>
            <person name="Rayner J.C."/>
            <person name="Sharp P.M."/>
            <person name="Hahn B.H."/>
        </authorList>
    </citation>
    <scope>NUCLEOTIDE SEQUENCE [LARGE SCALE GENOMIC DNA]</scope>
    <source>
        <strain evidence="3 4">SY57</strain>
    </source>
</reference>
<dbReference type="KEGG" id="prei:PRSY57_0025300"/>
<proteinExistence type="predicted"/>
<keyword evidence="1" id="KW-0472">Membrane</keyword>
<evidence type="ECO:0000313" key="4">
    <source>
        <dbReference type="Proteomes" id="UP000076359"/>
    </source>
</evidence>
<dbReference type="EMBL" id="LVLA01000320">
    <property type="protein sequence ID" value="KYN93050.1"/>
    <property type="molecule type" value="Genomic_DNA"/>
</dbReference>
<gene>
    <name evidence="3" type="ORF">PRSY57_0025300</name>
</gene>
<name>A0A151L277_PLARE</name>
<keyword evidence="1" id="KW-0812">Transmembrane</keyword>
<feature type="chain" id="PRO_5007583845" evidence="2">
    <location>
        <begin position="24"/>
        <end position="359"/>
    </location>
</feature>
<dbReference type="RefSeq" id="XP_019969688.1">
    <property type="nucleotide sequence ID" value="XM_020114315.1"/>
</dbReference>
<organism evidence="3 4">
    <name type="scientific">Plasmodium reichenowi</name>
    <dbReference type="NCBI Taxonomy" id="5854"/>
    <lineage>
        <taxon>Eukaryota</taxon>
        <taxon>Sar</taxon>
        <taxon>Alveolata</taxon>
        <taxon>Apicomplexa</taxon>
        <taxon>Aconoidasida</taxon>
        <taxon>Haemosporida</taxon>
        <taxon>Plasmodiidae</taxon>
        <taxon>Plasmodium</taxon>
        <taxon>Plasmodium (Laverania)</taxon>
    </lineage>
</organism>
<dbReference type="GeneID" id="30953662"/>
<dbReference type="AlphaFoldDB" id="A0A151L277"/>
<comment type="caution">
    <text evidence="3">The sequence shown here is derived from an EMBL/GenBank/DDBJ whole genome shotgun (WGS) entry which is preliminary data.</text>
</comment>
<keyword evidence="1" id="KW-1133">Transmembrane helix</keyword>
<sequence length="359" mass="40341">MKVHCYNILLFSLLLNTLLLSSSQVYNQRNHYNTPHIKNREPTNLYRSLCECELYAPANYDNDTEMKKVMENFNKQTQQRLHEYDERMKTTRQKCKDQCNKEIKKIILKDKIDKELTEKFATLQTDIQNDAIPTCICEKSIADKMEKGCLRCAGVLGGGVMPGMGLIDGSLLGAISVLQPAAIEAAKAAAVTEATKAATNAGIEAVKLIINEFLTHFKKEFYVDLTKIVKKSTYNNFDSLFQSAKELLGDSCRPNPLNGSTNSFCNSTICEGGERTLRSWVQAGATKYEAEFALQKEALEATKVGAVEATTTSCQTAIIASIVAIVIIVLIMVIIYLILRYRRKKKMKKKFQYIKLLED</sequence>
<feature type="signal peptide" evidence="2">
    <location>
        <begin position="1"/>
        <end position="23"/>
    </location>
</feature>
<dbReference type="Proteomes" id="UP000076359">
    <property type="component" value="Unassembled WGS sequence"/>
</dbReference>
<evidence type="ECO:0000256" key="1">
    <source>
        <dbReference type="SAM" id="Phobius"/>
    </source>
</evidence>